<dbReference type="InterPro" id="IPR011527">
    <property type="entry name" value="ABC1_TM_dom"/>
</dbReference>
<gene>
    <name evidence="9" type="ORF">HYDPIDRAFT_92966</name>
</gene>
<dbReference type="Gene3D" id="3.40.50.300">
    <property type="entry name" value="P-loop containing nucleotide triphosphate hydrolases"/>
    <property type="match status" value="1"/>
</dbReference>
<keyword evidence="5" id="KW-0067">ATP-binding</keyword>
<evidence type="ECO:0000256" key="7">
    <source>
        <dbReference type="ARBA" id="ARBA00023136"/>
    </source>
</evidence>
<dbReference type="GO" id="GO:0016887">
    <property type="term" value="F:ATP hydrolysis activity"/>
    <property type="evidence" value="ECO:0007669"/>
    <property type="project" value="InterPro"/>
</dbReference>
<keyword evidence="6" id="KW-1133">Transmembrane helix</keyword>
<dbReference type="InterPro" id="IPR017871">
    <property type="entry name" value="ABC_transporter-like_CS"/>
</dbReference>
<evidence type="ECO:0000256" key="6">
    <source>
        <dbReference type="ARBA" id="ARBA00022989"/>
    </source>
</evidence>
<dbReference type="GO" id="GO:0006635">
    <property type="term" value="P:fatty acid beta-oxidation"/>
    <property type="evidence" value="ECO:0007669"/>
    <property type="project" value="TreeGrafter"/>
</dbReference>
<comment type="similarity">
    <text evidence="1">Belongs to the ABC transporter superfamily. ABCD family. Peroxisomal fatty acyl CoA transporter (TC 3.A.1.203) subfamily.</text>
</comment>
<keyword evidence="7" id="KW-0472">Membrane</keyword>
<dbReference type="InterPro" id="IPR003439">
    <property type="entry name" value="ABC_transporter-like_ATP-bd"/>
</dbReference>
<dbReference type="GO" id="GO:0015910">
    <property type="term" value="P:long-chain fatty acid import into peroxisome"/>
    <property type="evidence" value="ECO:0007669"/>
    <property type="project" value="TreeGrafter"/>
</dbReference>
<dbReference type="Pfam" id="PF06472">
    <property type="entry name" value="ABC_membrane_2"/>
    <property type="match status" value="1"/>
</dbReference>
<feature type="domain" description="ABC transporter" evidence="8">
    <location>
        <begin position="470"/>
        <end position="723"/>
    </location>
</feature>
<dbReference type="GO" id="GO:0005524">
    <property type="term" value="F:ATP binding"/>
    <property type="evidence" value="ECO:0007669"/>
    <property type="project" value="UniProtKB-KW"/>
</dbReference>
<sequence length="752" mass="82211">MAVFSKLTSGRGSLAGERLLRLLKDPANRQPLLIFIAAVLIIRSSVIPSSKKRKAKESGIALPVLSEEELAGHARHFPLLPESAPAEPSAPGSPKPTLSLSFIHQLKSLLRIVIPSLTSREALILLAHSAFLVSRTVLSVAVARLDGRIVRDLVSADKWGFLKGLGWWFLLAVPSIYTNSMIRHLQSTLALRFRTRLTRYIHSLYLSSAPHLRYYRVPLQGVDQYLTADVEAWSESVAGIYGNLLKPSLDLLLFTSQLARSLGFKGTVLLFVNYYVTVKILRAVTPAFGRLASVEARLEGEYRAGVNRVGRESEEVAFYDGGPLERTILLRAYTRLIRHVNNIYKIRIAYEWTEDFVVKYLWSAAGYGVVGVGLLARGDKVGGVFCLGGGAKGGREEEKNRVVADRTETYISNRRLLLSLADAGGRLMYAYKDLVEVAGLTGRLYTLLSTLHNLPSLPVPLPGDGNTFELRNVDVCIPTRALLLESAEPKGHTTLVRALSLSLHRGTHLMITGSNGVGKTAVARVLAGLWAAGGGGAVVKPGAGDGEGEGRERMGVFVVPQRAYMVSGSVLEQVIYPLTLGEFYARAEGGLDEALGELQGILEAAHLGYLVEREGGWGTVKEWRDVLSGGEKQRMALARVFYHRPKFAILDECTSAVSSDVEGQMYEHAKSLGISLITISLRPSLTKYHTHLLTLTGDGTGSWTETGEQGGSGAHDLTRVLEEIRVLEMRLEESKKWEGRVRELEGALSVRS</sequence>
<evidence type="ECO:0000313" key="9">
    <source>
        <dbReference type="EMBL" id="KIJ63131.1"/>
    </source>
</evidence>
<evidence type="ECO:0000259" key="8">
    <source>
        <dbReference type="PROSITE" id="PS50893"/>
    </source>
</evidence>
<dbReference type="GO" id="GO:0042760">
    <property type="term" value="P:very long-chain fatty acid catabolic process"/>
    <property type="evidence" value="ECO:0007669"/>
    <property type="project" value="TreeGrafter"/>
</dbReference>
<dbReference type="OrthoDB" id="422637at2759"/>
<dbReference type="PANTHER" id="PTHR11384:SF67">
    <property type="entry name" value="ATP-BINDING CASSETTE SUB-FAMILY D MEMBER 1"/>
    <property type="match status" value="1"/>
</dbReference>
<name>A0A0C9WDL2_9AGAM</name>
<evidence type="ECO:0000256" key="2">
    <source>
        <dbReference type="ARBA" id="ARBA00022448"/>
    </source>
</evidence>
<protein>
    <submittedName>
        <fullName evidence="9">Unplaced genomic scaffold scaffold_18, whole genome shotgun sequence</fullName>
    </submittedName>
</protein>
<dbReference type="HOGENOM" id="CLU_007587_1_1_1"/>
<dbReference type="Pfam" id="PF00005">
    <property type="entry name" value="ABC_tran"/>
    <property type="match status" value="1"/>
</dbReference>
<dbReference type="PANTHER" id="PTHR11384">
    <property type="entry name" value="ATP-BINDING CASSETTE, SUB-FAMILY D MEMBER"/>
    <property type="match status" value="1"/>
</dbReference>
<dbReference type="AlphaFoldDB" id="A0A0C9WDL2"/>
<dbReference type="SMART" id="SM00382">
    <property type="entry name" value="AAA"/>
    <property type="match status" value="1"/>
</dbReference>
<dbReference type="InterPro" id="IPR003593">
    <property type="entry name" value="AAA+_ATPase"/>
</dbReference>
<accession>A0A0C9WDL2</accession>
<dbReference type="GO" id="GO:0005324">
    <property type="term" value="F:long-chain fatty acid transmembrane transporter activity"/>
    <property type="evidence" value="ECO:0007669"/>
    <property type="project" value="TreeGrafter"/>
</dbReference>
<proteinExistence type="inferred from homology"/>
<dbReference type="Proteomes" id="UP000053820">
    <property type="component" value="Unassembled WGS sequence"/>
</dbReference>
<dbReference type="SUPFAM" id="SSF90123">
    <property type="entry name" value="ABC transporter transmembrane region"/>
    <property type="match status" value="1"/>
</dbReference>
<dbReference type="GO" id="GO:0007031">
    <property type="term" value="P:peroxisome organization"/>
    <property type="evidence" value="ECO:0007669"/>
    <property type="project" value="TreeGrafter"/>
</dbReference>
<keyword evidence="10" id="KW-1185">Reference proteome</keyword>
<dbReference type="EMBL" id="KN839852">
    <property type="protein sequence ID" value="KIJ63131.1"/>
    <property type="molecule type" value="Genomic_DNA"/>
</dbReference>
<dbReference type="InterPro" id="IPR027417">
    <property type="entry name" value="P-loop_NTPase"/>
</dbReference>
<dbReference type="GO" id="GO:0140359">
    <property type="term" value="F:ABC-type transporter activity"/>
    <property type="evidence" value="ECO:0007669"/>
    <property type="project" value="InterPro"/>
</dbReference>
<evidence type="ECO:0000256" key="4">
    <source>
        <dbReference type="ARBA" id="ARBA00022741"/>
    </source>
</evidence>
<keyword evidence="2" id="KW-0813">Transport</keyword>
<dbReference type="InterPro" id="IPR036640">
    <property type="entry name" value="ABC1_TM_sf"/>
</dbReference>
<organism evidence="9 10">
    <name type="scientific">Hydnomerulius pinastri MD-312</name>
    <dbReference type="NCBI Taxonomy" id="994086"/>
    <lineage>
        <taxon>Eukaryota</taxon>
        <taxon>Fungi</taxon>
        <taxon>Dikarya</taxon>
        <taxon>Basidiomycota</taxon>
        <taxon>Agaricomycotina</taxon>
        <taxon>Agaricomycetes</taxon>
        <taxon>Agaricomycetidae</taxon>
        <taxon>Boletales</taxon>
        <taxon>Boletales incertae sedis</taxon>
        <taxon>Leucogyrophana</taxon>
    </lineage>
</organism>
<evidence type="ECO:0000256" key="1">
    <source>
        <dbReference type="ARBA" id="ARBA00008575"/>
    </source>
</evidence>
<keyword evidence="4" id="KW-0547">Nucleotide-binding</keyword>
<evidence type="ECO:0000313" key="10">
    <source>
        <dbReference type="Proteomes" id="UP000053820"/>
    </source>
</evidence>
<dbReference type="GO" id="GO:0005778">
    <property type="term" value="C:peroxisomal membrane"/>
    <property type="evidence" value="ECO:0007669"/>
    <property type="project" value="TreeGrafter"/>
</dbReference>
<dbReference type="SUPFAM" id="SSF52540">
    <property type="entry name" value="P-loop containing nucleoside triphosphate hydrolases"/>
    <property type="match status" value="1"/>
</dbReference>
<evidence type="ECO:0000256" key="5">
    <source>
        <dbReference type="ARBA" id="ARBA00022840"/>
    </source>
</evidence>
<dbReference type="InterPro" id="IPR050835">
    <property type="entry name" value="ABC_transporter_sub-D"/>
</dbReference>
<evidence type="ECO:0000256" key="3">
    <source>
        <dbReference type="ARBA" id="ARBA00022692"/>
    </source>
</evidence>
<dbReference type="PROSITE" id="PS50893">
    <property type="entry name" value="ABC_TRANSPORTER_2"/>
    <property type="match status" value="1"/>
</dbReference>
<dbReference type="PROSITE" id="PS00211">
    <property type="entry name" value="ABC_TRANSPORTER_1"/>
    <property type="match status" value="1"/>
</dbReference>
<keyword evidence="3" id="KW-0812">Transmembrane</keyword>
<reference evidence="9 10" key="1">
    <citation type="submission" date="2014-04" db="EMBL/GenBank/DDBJ databases">
        <title>Evolutionary Origins and Diversification of the Mycorrhizal Mutualists.</title>
        <authorList>
            <consortium name="DOE Joint Genome Institute"/>
            <consortium name="Mycorrhizal Genomics Consortium"/>
            <person name="Kohler A."/>
            <person name="Kuo A."/>
            <person name="Nagy L.G."/>
            <person name="Floudas D."/>
            <person name="Copeland A."/>
            <person name="Barry K.W."/>
            <person name="Cichocki N."/>
            <person name="Veneault-Fourrey C."/>
            <person name="LaButti K."/>
            <person name="Lindquist E.A."/>
            <person name="Lipzen A."/>
            <person name="Lundell T."/>
            <person name="Morin E."/>
            <person name="Murat C."/>
            <person name="Riley R."/>
            <person name="Ohm R."/>
            <person name="Sun H."/>
            <person name="Tunlid A."/>
            <person name="Henrissat B."/>
            <person name="Grigoriev I.V."/>
            <person name="Hibbett D.S."/>
            <person name="Martin F."/>
        </authorList>
    </citation>
    <scope>NUCLEOTIDE SEQUENCE [LARGE SCALE GENOMIC DNA]</scope>
    <source>
        <strain evidence="9 10">MD-312</strain>
    </source>
</reference>